<proteinExistence type="predicted"/>
<comment type="caution">
    <text evidence="1">The sequence shown here is derived from an EMBL/GenBank/DDBJ whole genome shotgun (WGS) entry which is preliminary data.</text>
</comment>
<organism evidence="1 2">
    <name type="scientific">Bacillus spongiae</name>
    <dbReference type="NCBI Taxonomy" id="2683610"/>
    <lineage>
        <taxon>Bacteria</taxon>
        <taxon>Bacillati</taxon>
        <taxon>Bacillota</taxon>
        <taxon>Bacilli</taxon>
        <taxon>Bacillales</taxon>
        <taxon>Bacillaceae</taxon>
        <taxon>Bacillus</taxon>
    </lineage>
</organism>
<protein>
    <submittedName>
        <fullName evidence="1">Uncharacterized protein</fullName>
    </submittedName>
</protein>
<name>A0ABU8HJ22_9BACI</name>
<dbReference type="RefSeq" id="WP_336588700.1">
    <property type="nucleotide sequence ID" value="NZ_JBBAXC010000022.1"/>
</dbReference>
<dbReference type="EMBL" id="JBBAXC010000022">
    <property type="protein sequence ID" value="MEI5909260.1"/>
    <property type="molecule type" value="Genomic_DNA"/>
</dbReference>
<evidence type="ECO:0000313" key="1">
    <source>
        <dbReference type="EMBL" id="MEI5909260.1"/>
    </source>
</evidence>
<sequence length="95" mass="11158">MLFLLIDSNANYGNEKFSAPTKDSDIFTPVLEYVIDSYDYVFAVQAIKQDHEIWIDIDERESEEEVKNYLEENLPDSILSVYSINFNKRSLDNIR</sequence>
<dbReference type="Proteomes" id="UP001312865">
    <property type="component" value="Unassembled WGS sequence"/>
</dbReference>
<reference evidence="1 2" key="1">
    <citation type="journal article" date="2018" name="J. Microbiol.">
        <title>Bacillus spongiae sp. nov., isolated from sponge of Jeju Island.</title>
        <authorList>
            <person name="Lee G.E."/>
            <person name="Im W.T."/>
            <person name="Park J.S."/>
        </authorList>
    </citation>
    <scope>NUCLEOTIDE SEQUENCE [LARGE SCALE GENOMIC DNA]</scope>
    <source>
        <strain evidence="1 2">135PIL107-10</strain>
    </source>
</reference>
<accession>A0ABU8HJ22</accession>
<keyword evidence="2" id="KW-1185">Reference proteome</keyword>
<evidence type="ECO:0000313" key="2">
    <source>
        <dbReference type="Proteomes" id="UP001312865"/>
    </source>
</evidence>
<gene>
    <name evidence="1" type="ORF">WAK64_19600</name>
</gene>
<dbReference type="Pfam" id="PF26328">
    <property type="entry name" value="YolC_YozM"/>
    <property type="match status" value="1"/>
</dbReference>
<dbReference type="InterPro" id="IPR058995">
    <property type="entry name" value="YolC/YozM-like"/>
</dbReference>